<dbReference type="AlphaFoldDB" id="A0A418C3P1"/>
<dbReference type="VEuPathDB" id="FungiDB:H257_14388"/>
<comment type="caution">
    <text evidence="1">The sequence shown here is derived from an EMBL/GenBank/DDBJ whole genome shotgun (WGS) entry which is preliminary data.</text>
</comment>
<protein>
    <submittedName>
        <fullName evidence="1">Uncharacterized protein</fullName>
    </submittedName>
</protein>
<proteinExistence type="predicted"/>
<evidence type="ECO:0000313" key="1">
    <source>
        <dbReference type="EMBL" id="RHY62975.1"/>
    </source>
</evidence>
<evidence type="ECO:0000313" key="2">
    <source>
        <dbReference type="Proteomes" id="UP000283543"/>
    </source>
</evidence>
<name>A0A418C3P1_APHAT</name>
<gene>
    <name evidence="1" type="ORF">DYB34_008318</name>
</gene>
<reference evidence="1 2" key="1">
    <citation type="submission" date="2018-08" db="EMBL/GenBank/DDBJ databases">
        <title>Aphanomyces genome sequencing and annotation.</title>
        <authorList>
            <person name="Minardi D."/>
            <person name="Oidtmann B."/>
            <person name="Van Der Giezen M."/>
            <person name="Studholme D.J."/>
        </authorList>
    </citation>
    <scope>NUCLEOTIDE SEQUENCE [LARGE SCALE GENOMIC DNA]</scope>
    <source>
        <strain evidence="1 2">Si</strain>
    </source>
</reference>
<dbReference type="EMBL" id="QUTB01004288">
    <property type="protein sequence ID" value="RHY62975.1"/>
    <property type="molecule type" value="Genomic_DNA"/>
</dbReference>
<sequence length="105" mass="11704">MHGVSSKDLGKKQFRAGKAGVAYARPGTSHRFSQFRSLHEALTRDGFQLPPSPRQPLGRLLDQVFPYPLLGHTTMFLPRSAGREQLVVPIQATPAFKTLREYSTV</sequence>
<accession>A0A418C3P1</accession>
<dbReference type="Proteomes" id="UP000283543">
    <property type="component" value="Unassembled WGS sequence"/>
</dbReference>
<organism evidence="1 2">
    <name type="scientific">Aphanomyces astaci</name>
    <name type="common">Crayfish plague agent</name>
    <dbReference type="NCBI Taxonomy" id="112090"/>
    <lineage>
        <taxon>Eukaryota</taxon>
        <taxon>Sar</taxon>
        <taxon>Stramenopiles</taxon>
        <taxon>Oomycota</taxon>
        <taxon>Saprolegniomycetes</taxon>
        <taxon>Saprolegniales</taxon>
        <taxon>Verrucalvaceae</taxon>
        <taxon>Aphanomyces</taxon>
    </lineage>
</organism>